<reference evidence="4" key="3">
    <citation type="journal article" date="2017" name="Plant Physiol. Biochem.">
        <title>Differential oxidative and antioxidative response of duckweed Lemna minor toward plant growth promoting/inhibiting bacteria.</title>
        <authorList>
            <person name="Ishizawa H."/>
            <person name="Kuroda M."/>
            <person name="Morikawa M."/>
            <person name="Ike M."/>
        </authorList>
    </citation>
    <scope>NUCLEOTIDE SEQUENCE [LARGE SCALE GENOMIC DNA]</scope>
    <source>
        <strain evidence="4">H3</strain>
    </source>
</reference>
<dbReference type="NCBIfam" id="NF006598">
    <property type="entry name" value="PRK09135.1"/>
    <property type="match status" value="1"/>
</dbReference>
<gene>
    <name evidence="3" type="ORF">DLM_4442</name>
</gene>
<sequence>MEQQQERLMQVNEQRVVLITGGARRVGAGIARLLHARGVRLVLHYRGSQAEAEALAAELNALRAESVVLLQADLLDMQAVRQLAAQAITAFGRLDGLVNNASSFFPTEIGQIDESAWHDLMGSNLKAPLFLSQAVAPALRRNGGAIVGISDIHVDRPMKRHVVYNLAKAGHAQLIRSLALELAPDVRVNGVAPGVNLWPEGEASFDAAERAAIEATIPLQRTGQPDDIARAVAFLLLDASYVTGQILAVDGGRGIVL</sequence>
<dbReference type="InterPro" id="IPR002347">
    <property type="entry name" value="SDR_fam"/>
</dbReference>
<dbReference type="PANTHER" id="PTHR43639:SF1">
    <property type="entry name" value="SHORT-CHAIN DEHYDROGENASE_REDUCTASE FAMILY PROTEIN"/>
    <property type="match status" value="1"/>
</dbReference>
<dbReference type="PRINTS" id="PR00080">
    <property type="entry name" value="SDRFAMILY"/>
</dbReference>
<evidence type="ECO:0000256" key="2">
    <source>
        <dbReference type="ARBA" id="ARBA00023002"/>
    </source>
</evidence>
<dbReference type="Proteomes" id="UP000198290">
    <property type="component" value="Chromosome"/>
</dbReference>
<keyword evidence="4" id="KW-1185">Reference proteome</keyword>
<evidence type="ECO:0000313" key="4">
    <source>
        <dbReference type="Proteomes" id="UP000198290"/>
    </source>
</evidence>
<dbReference type="InterPro" id="IPR036291">
    <property type="entry name" value="NAD(P)-bd_dom_sf"/>
</dbReference>
<dbReference type="PANTHER" id="PTHR43639">
    <property type="entry name" value="OXIDOREDUCTASE, SHORT-CHAIN DEHYDROGENASE/REDUCTASE FAMILY (AFU_ORTHOLOGUE AFUA_5G02870)"/>
    <property type="match status" value="1"/>
</dbReference>
<comment type="similarity">
    <text evidence="1">Belongs to the short-chain dehydrogenases/reductases (SDR) family.</text>
</comment>
<accession>A0A3G9GJD8</accession>
<evidence type="ECO:0000256" key="1">
    <source>
        <dbReference type="ARBA" id="ARBA00006484"/>
    </source>
</evidence>
<dbReference type="FunFam" id="3.40.50.720:FF:000084">
    <property type="entry name" value="Short-chain dehydrogenase reductase"/>
    <property type="match status" value="1"/>
</dbReference>
<organism evidence="3 4">
    <name type="scientific">Aquitalea magnusonii</name>
    <dbReference type="NCBI Taxonomy" id="332411"/>
    <lineage>
        <taxon>Bacteria</taxon>
        <taxon>Pseudomonadati</taxon>
        <taxon>Pseudomonadota</taxon>
        <taxon>Betaproteobacteria</taxon>
        <taxon>Neisseriales</taxon>
        <taxon>Chromobacteriaceae</taxon>
        <taxon>Aquitalea</taxon>
    </lineage>
</organism>
<dbReference type="PRINTS" id="PR00081">
    <property type="entry name" value="GDHRDH"/>
</dbReference>
<keyword evidence="2" id="KW-0560">Oxidoreductase</keyword>
<dbReference type="GO" id="GO:0016491">
    <property type="term" value="F:oxidoreductase activity"/>
    <property type="evidence" value="ECO:0007669"/>
    <property type="project" value="UniProtKB-KW"/>
</dbReference>
<dbReference type="STRING" id="332411.VI06_11345"/>
<dbReference type="Pfam" id="PF13561">
    <property type="entry name" value="adh_short_C2"/>
    <property type="match status" value="1"/>
</dbReference>
<reference evidence="3 4" key="2">
    <citation type="journal article" date="2017" name="Genome Announc.">
        <title>Draft genome sequence of Aquitalea magnusonii strain H3, a plant growth-promoting bacterium of duckweed Lemna minor.</title>
        <authorList>
            <person name="Ishizawa H."/>
            <person name="Kuroda M."/>
            <person name="Ike M."/>
        </authorList>
    </citation>
    <scope>NUCLEOTIDE SEQUENCE [LARGE SCALE GENOMIC DNA]</scope>
    <source>
        <strain evidence="3 4">H3</strain>
    </source>
</reference>
<dbReference type="EMBL" id="AP018823">
    <property type="protein sequence ID" value="BBF88000.1"/>
    <property type="molecule type" value="Genomic_DNA"/>
</dbReference>
<dbReference type="SUPFAM" id="SSF51735">
    <property type="entry name" value="NAD(P)-binding Rossmann-fold domains"/>
    <property type="match status" value="1"/>
</dbReference>
<dbReference type="RefSeq" id="WP_231959935.1">
    <property type="nucleotide sequence ID" value="NZ_AP018823.1"/>
</dbReference>
<proteinExistence type="inferred from homology"/>
<protein>
    <submittedName>
        <fullName evidence="3">FolM alternative dihydrofolate reductase 1</fullName>
    </submittedName>
</protein>
<dbReference type="KEGG" id="amah:DLM_4442"/>
<evidence type="ECO:0000313" key="3">
    <source>
        <dbReference type="EMBL" id="BBF88000.1"/>
    </source>
</evidence>
<dbReference type="AlphaFoldDB" id="A0A3G9GJD8"/>
<reference evidence="4" key="1">
    <citation type="journal article" date="2017" name="Biotechnol. Biofuels">
        <title>Evaluation of environmental bacterial communities as a factor affecting the growth of duckweed Lemna minor.</title>
        <authorList>
            <person name="Ishizawa H."/>
            <person name="Kuroda M."/>
            <person name="Morikawa M."/>
            <person name="Ike M."/>
        </authorList>
    </citation>
    <scope>NUCLEOTIDE SEQUENCE [LARGE SCALE GENOMIC DNA]</scope>
    <source>
        <strain evidence="4">H3</strain>
    </source>
</reference>
<dbReference type="Gene3D" id="3.40.50.720">
    <property type="entry name" value="NAD(P)-binding Rossmann-like Domain"/>
    <property type="match status" value="1"/>
</dbReference>
<name>A0A3G9GJD8_9NEIS</name>